<evidence type="ECO:0000313" key="2">
    <source>
        <dbReference type="Proteomes" id="UP000093962"/>
    </source>
</evidence>
<comment type="caution">
    <text evidence="1">The sequence shown here is derived from an EMBL/GenBank/DDBJ whole genome shotgun (WGS) entry which is preliminary data.</text>
</comment>
<dbReference type="OrthoDB" id="3785441at2"/>
<name>A0A1A0MY56_MYCMU</name>
<dbReference type="AlphaFoldDB" id="A0A1A0MY56"/>
<reference evidence="1 2" key="1">
    <citation type="submission" date="2016-06" db="EMBL/GenBank/DDBJ databases">
        <authorList>
            <person name="Kjaerup R.B."/>
            <person name="Dalgaard T.S."/>
            <person name="Juul-Madsen H.R."/>
        </authorList>
    </citation>
    <scope>NUCLEOTIDE SEQUENCE [LARGE SCALE GENOMIC DNA]</scope>
    <source>
        <strain evidence="1 2">1199456.5</strain>
    </source>
</reference>
<dbReference type="EMBL" id="LZSF01000064">
    <property type="protein sequence ID" value="OBA89986.1"/>
    <property type="molecule type" value="Genomic_DNA"/>
</dbReference>
<evidence type="ECO:0000313" key="1">
    <source>
        <dbReference type="EMBL" id="OBA89986.1"/>
    </source>
</evidence>
<organism evidence="1 2">
    <name type="scientific">Mycolicibacterium mucogenicum</name>
    <name type="common">Mycobacterium mucogenicum</name>
    <dbReference type="NCBI Taxonomy" id="56689"/>
    <lineage>
        <taxon>Bacteria</taxon>
        <taxon>Bacillati</taxon>
        <taxon>Actinomycetota</taxon>
        <taxon>Actinomycetes</taxon>
        <taxon>Mycobacteriales</taxon>
        <taxon>Mycobacteriaceae</taxon>
        <taxon>Mycolicibacterium</taxon>
    </lineage>
</organism>
<dbReference type="Proteomes" id="UP000093962">
    <property type="component" value="Unassembled WGS sequence"/>
</dbReference>
<protein>
    <submittedName>
        <fullName evidence="1">Uncharacterized protein</fullName>
    </submittedName>
</protein>
<gene>
    <name evidence="1" type="ORF">A5642_13795</name>
</gene>
<proteinExistence type="predicted"/>
<dbReference type="RefSeq" id="WP_061005355.1">
    <property type="nucleotide sequence ID" value="NZ_LSKL01000516.1"/>
</dbReference>
<dbReference type="Pfam" id="PF19457">
    <property type="entry name" value="DUF5994"/>
    <property type="match status" value="1"/>
</dbReference>
<sequence length="150" mass="16123">MAYLTPRRLPGRPIRLCLAGDLGRRIDGAWWPYTSALADELGGLVAALDGQLGKVVEVGLNWSPLNNPPSLNWRDWRTKPQHIITVGGCDATANLLIVPSATNGPLAGMVLRRAAGLPVEPRRGDVAMLETAEEILTAARRQRTTGKPVG</sequence>
<accession>A0A1A0MY56</accession>
<dbReference type="InterPro" id="IPR046036">
    <property type="entry name" value="DUF5994"/>
</dbReference>